<dbReference type="Gene3D" id="2.60.120.680">
    <property type="entry name" value="GOLD domain"/>
    <property type="match status" value="1"/>
</dbReference>
<dbReference type="PANTHER" id="PTHR23324:SF86">
    <property type="entry name" value="CRAL-TRIO DOMAIN-CONTAINING PROTEIN"/>
    <property type="match status" value="1"/>
</dbReference>
<dbReference type="SUPFAM" id="SSF46938">
    <property type="entry name" value="CRAL/TRIO N-terminal domain"/>
    <property type="match status" value="1"/>
</dbReference>
<dbReference type="PANTHER" id="PTHR23324">
    <property type="entry name" value="SEC14 RELATED PROTEIN"/>
    <property type="match status" value="1"/>
</dbReference>
<name>A0A1I7T3Z8_9PELO</name>
<dbReference type="InterPro" id="IPR001251">
    <property type="entry name" value="CRAL-TRIO_dom"/>
</dbReference>
<dbReference type="InterPro" id="IPR051064">
    <property type="entry name" value="SEC14/CRAL-TRIO_domain"/>
</dbReference>
<proteinExistence type="predicted"/>
<dbReference type="eggNOG" id="KOG1471">
    <property type="taxonomic scope" value="Eukaryota"/>
</dbReference>
<sequence>MIDDMITAKKFSPEILEKAEKLKVSIPSVPDKLDSPFFFARFLNANNGDVEKTRQKILQLFEHRKLMGYDKISDLDIFTTVDIGKEVFERFHISQLNYEVTSKNLHVFVQRMDGMDIKEILKVMPLSYVLHSYFMLQENFSRAMAHTERKTGKTSSVVCILDLKGLNLMDFMNPLSGPAQLARLVVQIWAEFFSEHLCKLLLINPPGIISVMWQVTKRLVDSNTAEKLAFLSNVEDLKKYLEPEAIPVEYGGTYRDDTGYADPPEGACKPPKKITKEDYKPQEYIWNENGLLKAPKGKSFSVKAFQSAEYSIKTTTPGKLVWSYTTSGDIDFEIVRRDAGKEMAIWPKITVTSLKLPEFGEKLVTPGEYTLKFTNPSNTWFPVKINCAAEMFNV</sequence>
<dbReference type="STRING" id="1561998.A0A1I7T3Z8"/>
<evidence type="ECO:0000313" key="3">
    <source>
        <dbReference type="WBParaSite" id="Csp11.Scaffold495.g2200.t1"/>
    </source>
</evidence>
<evidence type="ECO:0000259" key="1">
    <source>
        <dbReference type="PROSITE" id="PS50191"/>
    </source>
</evidence>
<protein>
    <submittedName>
        <fullName evidence="3">CRAL-TRIO domain-containing protein</fullName>
    </submittedName>
</protein>
<dbReference type="Gene3D" id="3.40.525.10">
    <property type="entry name" value="CRAL-TRIO lipid binding domain"/>
    <property type="match status" value="1"/>
</dbReference>
<dbReference type="InterPro" id="IPR036598">
    <property type="entry name" value="GOLD_dom_sf"/>
</dbReference>
<dbReference type="AlphaFoldDB" id="A0A1I7T3Z8"/>
<feature type="domain" description="CRAL-TRIO" evidence="1">
    <location>
        <begin position="84"/>
        <end position="258"/>
    </location>
</feature>
<dbReference type="SUPFAM" id="SSF52087">
    <property type="entry name" value="CRAL/TRIO domain"/>
    <property type="match status" value="1"/>
</dbReference>
<dbReference type="InterPro" id="IPR036273">
    <property type="entry name" value="CRAL/TRIO_N_dom_sf"/>
</dbReference>
<dbReference type="WBParaSite" id="Csp11.Scaffold495.g2200.t1">
    <property type="protein sequence ID" value="Csp11.Scaffold495.g2200.t1"/>
    <property type="gene ID" value="Csp11.Scaffold495.g2200"/>
</dbReference>
<dbReference type="Pfam" id="PF00650">
    <property type="entry name" value="CRAL_TRIO"/>
    <property type="match status" value="1"/>
</dbReference>
<dbReference type="SMART" id="SM00516">
    <property type="entry name" value="SEC14"/>
    <property type="match status" value="1"/>
</dbReference>
<evidence type="ECO:0000313" key="2">
    <source>
        <dbReference type="Proteomes" id="UP000095282"/>
    </source>
</evidence>
<accession>A0A1I7T3Z8</accession>
<organism evidence="2 3">
    <name type="scientific">Caenorhabditis tropicalis</name>
    <dbReference type="NCBI Taxonomy" id="1561998"/>
    <lineage>
        <taxon>Eukaryota</taxon>
        <taxon>Metazoa</taxon>
        <taxon>Ecdysozoa</taxon>
        <taxon>Nematoda</taxon>
        <taxon>Chromadorea</taxon>
        <taxon>Rhabditida</taxon>
        <taxon>Rhabditina</taxon>
        <taxon>Rhabditomorpha</taxon>
        <taxon>Rhabditoidea</taxon>
        <taxon>Rhabditidae</taxon>
        <taxon>Peloderinae</taxon>
        <taxon>Caenorhabditis</taxon>
    </lineage>
</organism>
<dbReference type="SUPFAM" id="SSF101576">
    <property type="entry name" value="Supernatant protein factor (SPF), C-terminal domain"/>
    <property type="match status" value="1"/>
</dbReference>
<dbReference type="GO" id="GO:0005737">
    <property type="term" value="C:cytoplasm"/>
    <property type="evidence" value="ECO:0007669"/>
    <property type="project" value="TreeGrafter"/>
</dbReference>
<reference evidence="3" key="1">
    <citation type="submission" date="2016-11" db="UniProtKB">
        <authorList>
            <consortium name="WormBaseParasite"/>
        </authorList>
    </citation>
    <scope>IDENTIFICATION</scope>
</reference>
<dbReference type="Proteomes" id="UP000095282">
    <property type="component" value="Unplaced"/>
</dbReference>
<keyword evidence="2" id="KW-1185">Reference proteome</keyword>
<dbReference type="InterPro" id="IPR036865">
    <property type="entry name" value="CRAL-TRIO_dom_sf"/>
</dbReference>
<dbReference type="CDD" id="cd00170">
    <property type="entry name" value="SEC14"/>
    <property type="match status" value="1"/>
</dbReference>
<dbReference type="PROSITE" id="PS50191">
    <property type="entry name" value="CRAL_TRIO"/>
    <property type="match status" value="1"/>
</dbReference>